<proteinExistence type="predicted"/>
<gene>
    <name evidence="2" type="primary">pipB2_1</name>
    <name evidence="2" type="ORF">GmarT_13650</name>
</gene>
<dbReference type="RefSeq" id="WP_002647543.1">
    <property type="nucleotide sequence ID" value="NZ_CP042910.1"/>
</dbReference>
<dbReference type="PANTHER" id="PTHR14136">
    <property type="entry name" value="BTB_POZ DOMAIN-CONTAINING PROTEIN KCTD9"/>
    <property type="match status" value="1"/>
</dbReference>
<reference evidence="2 3" key="1">
    <citation type="submission" date="2019-08" db="EMBL/GenBank/DDBJ databases">
        <title>Deep-cultivation of Planctomycetes and their phenomic and genomic characterization uncovers novel biology.</title>
        <authorList>
            <person name="Wiegand S."/>
            <person name="Jogler M."/>
            <person name="Boedeker C."/>
            <person name="Pinto D."/>
            <person name="Vollmers J."/>
            <person name="Rivas-Marin E."/>
            <person name="Kohn T."/>
            <person name="Peeters S.H."/>
            <person name="Heuer A."/>
            <person name="Rast P."/>
            <person name="Oberbeckmann S."/>
            <person name="Bunk B."/>
            <person name="Jeske O."/>
            <person name="Meyerdierks A."/>
            <person name="Storesund J.E."/>
            <person name="Kallscheuer N."/>
            <person name="Luecker S."/>
            <person name="Lage O.M."/>
            <person name="Pohl T."/>
            <person name="Merkel B.J."/>
            <person name="Hornburger P."/>
            <person name="Mueller R.-W."/>
            <person name="Bruemmer F."/>
            <person name="Labrenz M."/>
            <person name="Spormann A.M."/>
            <person name="Op den Camp H."/>
            <person name="Overmann J."/>
            <person name="Amann R."/>
            <person name="Jetten M.S.M."/>
            <person name="Mascher T."/>
            <person name="Medema M.H."/>
            <person name="Devos D.P."/>
            <person name="Kaster A.-K."/>
            <person name="Ovreas L."/>
            <person name="Rohde M."/>
            <person name="Galperin M.Y."/>
            <person name="Jogler C."/>
        </authorList>
    </citation>
    <scope>NUCLEOTIDE SEQUENCE [LARGE SCALE GENOMIC DNA]</scope>
    <source>
        <strain evidence="2 3">DSM 8797</strain>
    </source>
</reference>
<dbReference type="InterPro" id="IPR035897">
    <property type="entry name" value="Toll_tir_struct_dom_sf"/>
</dbReference>
<name>A0ABX5YIQ0_9PLAN</name>
<dbReference type="PROSITE" id="PS50104">
    <property type="entry name" value="TIR"/>
    <property type="match status" value="1"/>
</dbReference>
<dbReference type="Gene3D" id="2.160.20.80">
    <property type="entry name" value="E3 ubiquitin-protein ligase SopA"/>
    <property type="match status" value="1"/>
</dbReference>
<dbReference type="Proteomes" id="UP000322887">
    <property type="component" value="Chromosome"/>
</dbReference>
<feature type="domain" description="TIR" evidence="1">
    <location>
        <begin position="208"/>
        <end position="354"/>
    </location>
</feature>
<organism evidence="2 3">
    <name type="scientific">Gimesia maris</name>
    <dbReference type="NCBI Taxonomy" id="122"/>
    <lineage>
        <taxon>Bacteria</taxon>
        <taxon>Pseudomonadati</taxon>
        <taxon>Planctomycetota</taxon>
        <taxon>Planctomycetia</taxon>
        <taxon>Planctomycetales</taxon>
        <taxon>Planctomycetaceae</taxon>
        <taxon>Gimesia</taxon>
    </lineage>
</organism>
<evidence type="ECO:0000313" key="2">
    <source>
        <dbReference type="EMBL" id="QEG15524.1"/>
    </source>
</evidence>
<dbReference type="InterPro" id="IPR051082">
    <property type="entry name" value="Pentapeptide-BTB/POZ_domain"/>
</dbReference>
<evidence type="ECO:0000313" key="3">
    <source>
        <dbReference type="Proteomes" id="UP000322887"/>
    </source>
</evidence>
<dbReference type="EMBL" id="CP042910">
    <property type="protein sequence ID" value="QEG15524.1"/>
    <property type="molecule type" value="Genomic_DNA"/>
</dbReference>
<evidence type="ECO:0000259" key="1">
    <source>
        <dbReference type="PROSITE" id="PS50104"/>
    </source>
</evidence>
<sequence length="369" mass="41898">MANPEHVEIVKQGKDTIEKWRKEHLYTILDLREADLSELILPSVDFGNLDISGANLYSANLSFSVLHKIKAIGTDFTGADLSWADLGISTFTNAIFRNAIFVKTDFTESNLCGADFQDATLHYTNFSFAKMKDTCLSRAKSSYTLWTNLDLSEVIGLEKIEHLNRSTIGVDTLMRSHGKIPQSFLSGCGLPDGFVTNIPSHFSGAKIDFYSCFISYSHEDKMFARRLYEALMGKGISCWLDDHQILPGDNIYDRIDHGIRGWDKVLLCASKHSLTSGWVNDELKHAFAKEKQLFKDRGCEVRSLIPLNLDGYLFSDWNHPNKNQVLERMAPDFTEWESDKAKFEQQLERVVKSLQTNNTGREPEPPRKL</sequence>
<dbReference type="Pfam" id="PF13676">
    <property type="entry name" value="TIR_2"/>
    <property type="match status" value="1"/>
</dbReference>
<dbReference type="InterPro" id="IPR001646">
    <property type="entry name" value="5peptide_repeat"/>
</dbReference>
<dbReference type="SUPFAM" id="SSF52200">
    <property type="entry name" value="Toll/Interleukin receptor TIR domain"/>
    <property type="match status" value="1"/>
</dbReference>
<accession>A0ABX5YIQ0</accession>
<dbReference type="GeneID" id="98646003"/>
<dbReference type="Pfam" id="PF00805">
    <property type="entry name" value="Pentapeptide"/>
    <property type="match status" value="2"/>
</dbReference>
<dbReference type="SUPFAM" id="SSF141571">
    <property type="entry name" value="Pentapeptide repeat-like"/>
    <property type="match status" value="1"/>
</dbReference>
<dbReference type="InterPro" id="IPR000157">
    <property type="entry name" value="TIR_dom"/>
</dbReference>
<protein>
    <submittedName>
        <fullName evidence="2">Secreted effector protein pipB2</fullName>
    </submittedName>
</protein>
<dbReference type="Gene3D" id="3.40.50.10140">
    <property type="entry name" value="Toll/interleukin-1 receptor homology (TIR) domain"/>
    <property type="match status" value="1"/>
</dbReference>
<dbReference type="PANTHER" id="PTHR14136:SF17">
    <property type="entry name" value="BTB_POZ DOMAIN-CONTAINING PROTEIN KCTD9"/>
    <property type="match status" value="1"/>
</dbReference>
<keyword evidence="3" id="KW-1185">Reference proteome</keyword>